<reference evidence="2 3" key="1">
    <citation type="submission" date="2019-02" db="EMBL/GenBank/DDBJ databases">
        <title>Deep-cultivation of Planctomycetes and their phenomic and genomic characterization uncovers novel biology.</title>
        <authorList>
            <person name="Wiegand S."/>
            <person name="Jogler M."/>
            <person name="Boedeker C."/>
            <person name="Pinto D."/>
            <person name="Vollmers J."/>
            <person name="Rivas-Marin E."/>
            <person name="Kohn T."/>
            <person name="Peeters S.H."/>
            <person name="Heuer A."/>
            <person name="Rast P."/>
            <person name="Oberbeckmann S."/>
            <person name="Bunk B."/>
            <person name="Jeske O."/>
            <person name="Meyerdierks A."/>
            <person name="Storesund J.E."/>
            <person name="Kallscheuer N."/>
            <person name="Luecker S."/>
            <person name="Lage O.M."/>
            <person name="Pohl T."/>
            <person name="Merkel B.J."/>
            <person name="Hornburger P."/>
            <person name="Mueller R.-W."/>
            <person name="Bruemmer F."/>
            <person name="Labrenz M."/>
            <person name="Spormann A.M."/>
            <person name="Op den Camp H."/>
            <person name="Overmann J."/>
            <person name="Amann R."/>
            <person name="Jetten M.S.M."/>
            <person name="Mascher T."/>
            <person name="Medema M.H."/>
            <person name="Devos D.P."/>
            <person name="Kaster A.-K."/>
            <person name="Ovreas L."/>
            <person name="Rohde M."/>
            <person name="Galperin M.Y."/>
            <person name="Jogler C."/>
        </authorList>
    </citation>
    <scope>NUCLEOTIDE SEQUENCE [LARGE SCALE GENOMIC DNA]</scope>
    <source>
        <strain evidence="2 3">Mal4</strain>
    </source>
</reference>
<proteinExistence type="predicted"/>
<name>A0A517Z7F5_9PLAN</name>
<accession>A0A517Z7F5</accession>
<evidence type="ECO:0000313" key="2">
    <source>
        <dbReference type="EMBL" id="QDU38405.1"/>
    </source>
</evidence>
<feature type="chain" id="PRO_5021722142" description="DUF3352 domain-containing protein" evidence="1">
    <location>
        <begin position="28"/>
        <end position="575"/>
    </location>
</feature>
<sequence length="575" mass="63557" precursor="true">MSSLCCAFRGWLAVMAALVVLPGMVRGADPVPADQLLPPGVLAYLSLSDIKELKSRFGETMTGQMIHDPELQPFNAEIVDLFDEYLPEVEAELGFSLHELADFPTGEVAFAAVMPAGRRLSLIAIIDVRERGDTLERLLETLDEALKDQQSEAQVEQFEGTDITAYALPEDAGIFSTFAYVIRDGRLVLTLSADTGIMEDVLVRWDGENDRTFAGSSVYSYILEACEVGRDGRPLMAWYVSPIDLVRAVMSSNEDLAMQSMTVMTFLPLLGLDRFKGMGGTMDMATDEFDSVTKTFLYVEQPASGILKVFEFPAIAQGPPRWVSADVAQYSAVNWNLQAAYTAVETLYDLFTGQAGGFDRMVDQVAQQPGGPMIHPKEDLIDQFTGEMHFLSDLPPDAGIEDQRMLFALQLKDEDRMREVLNAIKATNGVELTERDFQGTTIYEAEQAGSGGMDPAAAITRGFLLFATHARMLEDVIRRDEAENPLADSEDFQRIASHMPEKLSIIGYQKPDAQVRAVYEMVRSGQLDAVTEGKIDFSKLPEFDVIRKYLPTTGSYAVPDERGALFVNFSLPNEN</sequence>
<protein>
    <recommendedName>
        <fullName evidence="4">DUF3352 domain-containing protein</fullName>
    </recommendedName>
</protein>
<evidence type="ECO:0008006" key="4">
    <source>
        <dbReference type="Google" id="ProtNLM"/>
    </source>
</evidence>
<gene>
    <name evidence="2" type="ORF">Mal4_27320</name>
</gene>
<dbReference type="Pfam" id="PF11832">
    <property type="entry name" value="DUF3352"/>
    <property type="match status" value="1"/>
</dbReference>
<dbReference type="EMBL" id="CP036275">
    <property type="protein sequence ID" value="QDU38405.1"/>
    <property type="molecule type" value="Genomic_DNA"/>
</dbReference>
<dbReference type="AlphaFoldDB" id="A0A517Z7F5"/>
<dbReference type="InterPro" id="IPR021787">
    <property type="entry name" value="DUF3352"/>
</dbReference>
<dbReference type="RefSeq" id="WP_145369691.1">
    <property type="nucleotide sequence ID" value="NZ_CP036275.1"/>
</dbReference>
<feature type="signal peptide" evidence="1">
    <location>
        <begin position="1"/>
        <end position="27"/>
    </location>
</feature>
<keyword evidence="3" id="KW-1185">Reference proteome</keyword>
<evidence type="ECO:0000313" key="3">
    <source>
        <dbReference type="Proteomes" id="UP000320496"/>
    </source>
</evidence>
<dbReference type="OrthoDB" id="253793at2"/>
<dbReference type="KEGG" id="mri:Mal4_27320"/>
<organism evidence="2 3">
    <name type="scientific">Maioricimonas rarisocia</name>
    <dbReference type="NCBI Taxonomy" id="2528026"/>
    <lineage>
        <taxon>Bacteria</taxon>
        <taxon>Pseudomonadati</taxon>
        <taxon>Planctomycetota</taxon>
        <taxon>Planctomycetia</taxon>
        <taxon>Planctomycetales</taxon>
        <taxon>Planctomycetaceae</taxon>
        <taxon>Maioricimonas</taxon>
    </lineage>
</organism>
<evidence type="ECO:0000256" key="1">
    <source>
        <dbReference type="SAM" id="SignalP"/>
    </source>
</evidence>
<keyword evidence="1" id="KW-0732">Signal</keyword>
<dbReference type="Proteomes" id="UP000320496">
    <property type="component" value="Chromosome"/>
</dbReference>